<dbReference type="InterPro" id="IPR004714">
    <property type="entry name" value="Cyt_oxidase_maturation_cbb3"/>
</dbReference>
<protein>
    <submittedName>
        <fullName evidence="2">Cytochrome cbb3 oxidase maturation (Heme insertion) protein CcoS</fullName>
    </submittedName>
</protein>
<dbReference type="NCBIfam" id="TIGR00847">
    <property type="entry name" value="ccoS"/>
    <property type="match status" value="1"/>
</dbReference>
<evidence type="ECO:0000313" key="3">
    <source>
        <dbReference type="Proteomes" id="UP000008514"/>
    </source>
</evidence>
<dbReference type="Proteomes" id="UP000008514">
    <property type="component" value="Chromosome"/>
</dbReference>
<dbReference type="OrthoDB" id="9802763at2"/>
<dbReference type="PANTHER" id="PTHR41532:SF1">
    <property type="entry name" value="FIXS PROTEIN"/>
    <property type="match status" value="1"/>
</dbReference>
<reference evidence="2" key="2">
    <citation type="submission" date="2012-09" db="EMBL/GenBank/DDBJ databases">
        <title>The complete sequence of Psychroflexus torquis an extreme psychrophile from sea-ice that is stimulated by light.</title>
        <authorList>
            <person name="Feng S."/>
            <person name="Powell S.M."/>
            <person name="Bowman J.P."/>
        </authorList>
    </citation>
    <scope>NUCLEOTIDE SEQUENCE [LARGE SCALE GENOMIC DNA]</scope>
    <source>
        <strain evidence="2">ATCC 700755</strain>
    </source>
</reference>
<organism evidence="2 3">
    <name type="scientific">Psychroflexus torquis (strain ATCC 700755 / CIP 106069 / ACAM 623)</name>
    <dbReference type="NCBI Taxonomy" id="313595"/>
    <lineage>
        <taxon>Bacteria</taxon>
        <taxon>Pseudomonadati</taxon>
        <taxon>Bacteroidota</taxon>
        <taxon>Flavobacteriia</taxon>
        <taxon>Flavobacteriales</taxon>
        <taxon>Flavobacteriaceae</taxon>
        <taxon>Psychroflexus</taxon>
    </lineage>
</organism>
<evidence type="ECO:0000313" key="2">
    <source>
        <dbReference type="EMBL" id="AFU69479.1"/>
    </source>
</evidence>
<dbReference type="eggNOG" id="COG3197">
    <property type="taxonomic scope" value="Bacteria"/>
</dbReference>
<reference evidence="2" key="1">
    <citation type="submission" date="2006-03" db="EMBL/GenBank/DDBJ databases">
        <authorList>
            <person name="Bowman J."/>
            <person name="Ferriera S."/>
            <person name="Johnson J."/>
            <person name="Kravitz S."/>
            <person name="Halpern A."/>
            <person name="Remington K."/>
            <person name="Beeson K."/>
            <person name="Tran B."/>
            <person name="Rogers Y.-H."/>
            <person name="Friedman R."/>
            <person name="Venter J.C."/>
        </authorList>
    </citation>
    <scope>NUCLEOTIDE SEQUENCE [LARGE SCALE GENOMIC DNA]</scope>
    <source>
        <strain evidence="2">ATCC 700755</strain>
    </source>
</reference>
<keyword evidence="1" id="KW-1133">Transmembrane helix</keyword>
<keyword evidence="1" id="KW-0472">Membrane</keyword>
<dbReference type="EMBL" id="CP003879">
    <property type="protein sequence ID" value="AFU69479.1"/>
    <property type="molecule type" value="Genomic_DNA"/>
</dbReference>
<dbReference type="PANTHER" id="PTHR41532">
    <property type="entry name" value="FIXS PROTEIN"/>
    <property type="match status" value="1"/>
</dbReference>
<gene>
    <name evidence="2" type="ordered locus">P700755_002747</name>
</gene>
<name>K4IGM9_PSYTT</name>
<dbReference type="Pfam" id="PF03597">
    <property type="entry name" value="FixS"/>
    <property type="match status" value="1"/>
</dbReference>
<keyword evidence="1" id="KW-0812">Transmembrane</keyword>
<dbReference type="RefSeq" id="WP_015025040.1">
    <property type="nucleotide sequence ID" value="NC_018721.1"/>
</dbReference>
<dbReference type="AlphaFoldDB" id="K4IGM9"/>
<keyword evidence="3" id="KW-1185">Reference proteome</keyword>
<proteinExistence type="predicted"/>
<feature type="transmembrane region" description="Helical" evidence="1">
    <location>
        <begin position="6"/>
        <end position="26"/>
    </location>
</feature>
<evidence type="ECO:0000256" key="1">
    <source>
        <dbReference type="SAM" id="Phobius"/>
    </source>
</evidence>
<sequence length="79" mass="8990">MSIIYLLISVSVLVAIIFFIAFVYSVKKGQYDDTYTPSVRMLFDNELVKTKDQKGKLNGENQKKTQANLKLLLSIRGKC</sequence>
<dbReference type="KEGG" id="ptq:P700755_002747"/>
<dbReference type="STRING" id="313595.P700755_002747"/>
<dbReference type="HOGENOM" id="CLU_176840_2_0_10"/>
<accession>K4IGM9</accession>